<reference evidence="2" key="1">
    <citation type="journal article" date="2022" name="Nat. Commun.">
        <title>Chromosome evolution and the genetic basis of agronomically important traits in greater yam.</title>
        <authorList>
            <person name="Bredeson J.V."/>
            <person name="Lyons J.B."/>
            <person name="Oniyinde I.O."/>
            <person name="Okereke N.R."/>
            <person name="Kolade O."/>
            <person name="Nnabue I."/>
            <person name="Nwadili C.O."/>
            <person name="Hribova E."/>
            <person name="Parker M."/>
            <person name="Nwogha J."/>
            <person name="Shu S."/>
            <person name="Carlson J."/>
            <person name="Kariba R."/>
            <person name="Muthemba S."/>
            <person name="Knop K."/>
            <person name="Barton G.J."/>
            <person name="Sherwood A.V."/>
            <person name="Lopez-Montes A."/>
            <person name="Asiedu R."/>
            <person name="Jamnadass R."/>
            <person name="Muchugi A."/>
            <person name="Goodstein D."/>
            <person name="Egesi C.N."/>
            <person name="Featherston J."/>
            <person name="Asfaw A."/>
            <person name="Simpson G.G."/>
            <person name="Dolezel J."/>
            <person name="Hendre P.S."/>
            <person name="Van Deynze A."/>
            <person name="Kumar P.L."/>
            <person name="Obidiegwu J.E."/>
            <person name="Bhattacharjee R."/>
            <person name="Rokhsar D.S."/>
        </authorList>
    </citation>
    <scope>NUCLEOTIDE SEQUENCE [LARGE SCALE GENOMIC DNA]</scope>
    <source>
        <strain evidence="2">cv. TDa95/00328</strain>
    </source>
</reference>
<keyword evidence="2" id="KW-1185">Reference proteome</keyword>
<comment type="caution">
    <text evidence="1">The sequence shown here is derived from an EMBL/GenBank/DDBJ whole genome shotgun (WGS) entry which is preliminary data.</text>
</comment>
<dbReference type="EMBL" id="CM037014">
    <property type="protein sequence ID" value="KAH7685453.1"/>
    <property type="molecule type" value="Genomic_DNA"/>
</dbReference>
<proteinExistence type="predicted"/>
<sequence>MLKNRKLRRMIWRWYLYLANVLWSTHPNC</sequence>
<accession>A0ACB7WBY7</accession>
<evidence type="ECO:0000313" key="2">
    <source>
        <dbReference type="Proteomes" id="UP000827976"/>
    </source>
</evidence>
<organism evidence="1 2">
    <name type="scientific">Dioscorea alata</name>
    <name type="common">Purple yam</name>
    <dbReference type="NCBI Taxonomy" id="55571"/>
    <lineage>
        <taxon>Eukaryota</taxon>
        <taxon>Viridiplantae</taxon>
        <taxon>Streptophyta</taxon>
        <taxon>Embryophyta</taxon>
        <taxon>Tracheophyta</taxon>
        <taxon>Spermatophyta</taxon>
        <taxon>Magnoliopsida</taxon>
        <taxon>Liliopsida</taxon>
        <taxon>Dioscoreales</taxon>
        <taxon>Dioscoreaceae</taxon>
        <taxon>Dioscorea</taxon>
    </lineage>
</organism>
<dbReference type="Proteomes" id="UP000827976">
    <property type="component" value="Chromosome 4"/>
</dbReference>
<name>A0ACB7WBY7_DIOAL</name>
<gene>
    <name evidence="1" type="ORF">IHE45_04G040300</name>
</gene>
<evidence type="ECO:0000313" key="1">
    <source>
        <dbReference type="EMBL" id="KAH7685453.1"/>
    </source>
</evidence>
<protein>
    <submittedName>
        <fullName evidence="1">Uncharacterized protein</fullName>
    </submittedName>
</protein>